<dbReference type="PANTHER" id="PTHR45690">
    <property type="entry name" value="NACHT, LRR AND PYD DOMAINS-CONTAINING PROTEIN 12"/>
    <property type="match status" value="1"/>
</dbReference>
<dbReference type="RefSeq" id="XP_007445508.3">
    <property type="nucleotide sequence ID" value="XM_007445446.3"/>
</dbReference>
<evidence type="ECO:0000256" key="6">
    <source>
        <dbReference type="ARBA" id="ARBA00022843"/>
    </source>
</evidence>
<dbReference type="OMA" id="CDRTIVF"/>
<protein>
    <submittedName>
        <fullName evidence="11">NACHT, LRR and PYD domains-containing protein 12-like</fullName>
    </submittedName>
</protein>
<dbReference type="GO" id="GO:0005524">
    <property type="term" value="F:ATP binding"/>
    <property type="evidence" value="ECO:0007669"/>
    <property type="project" value="UniProtKB-KW"/>
</dbReference>
<comment type="subcellular location">
    <subcellularLocation>
        <location evidence="1">Cytoplasm</location>
    </subcellularLocation>
</comment>
<evidence type="ECO:0000256" key="2">
    <source>
        <dbReference type="ARBA" id="ARBA00022490"/>
    </source>
</evidence>
<evidence type="ECO:0000313" key="10">
    <source>
        <dbReference type="Proteomes" id="UP000695026"/>
    </source>
</evidence>
<organism evidence="10 11">
    <name type="scientific">Python bivittatus</name>
    <name type="common">Burmese python</name>
    <name type="synonym">Python molurus bivittatus</name>
    <dbReference type="NCBI Taxonomy" id="176946"/>
    <lineage>
        <taxon>Eukaryota</taxon>
        <taxon>Metazoa</taxon>
        <taxon>Chordata</taxon>
        <taxon>Craniata</taxon>
        <taxon>Vertebrata</taxon>
        <taxon>Euteleostomi</taxon>
        <taxon>Lepidosauria</taxon>
        <taxon>Squamata</taxon>
        <taxon>Bifurcata</taxon>
        <taxon>Unidentata</taxon>
        <taxon>Episquamata</taxon>
        <taxon>Toxicofera</taxon>
        <taxon>Serpentes</taxon>
        <taxon>Henophidia</taxon>
        <taxon>Pythonidae</taxon>
        <taxon>Python</taxon>
    </lineage>
</organism>
<dbReference type="Pfam" id="PF17776">
    <property type="entry name" value="NLRC4_HD2"/>
    <property type="match status" value="1"/>
</dbReference>
<feature type="domain" description="NOD1/2 winged helix" evidence="9">
    <location>
        <begin position="118"/>
        <end position="173"/>
    </location>
</feature>
<gene>
    <name evidence="11" type="primary">LOC103053284</name>
</gene>
<keyword evidence="6" id="KW-0832">Ubl conjugation</keyword>
<dbReference type="PANTHER" id="PTHR45690:SF19">
    <property type="entry name" value="NACHT, LRR AND PYD DOMAINS-CONTAINING PROTEIN 3"/>
    <property type="match status" value="1"/>
</dbReference>
<reference evidence="11" key="1">
    <citation type="submission" date="2025-08" db="UniProtKB">
        <authorList>
            <consortium name="RefSeq"/>
        </authorList>
    </citation>
    <scope>IDENTIFICATION</scope>
    <source>
        <tissue evidence="11">Liver</tissue>
    </source>
</reference>
<keyword evidence="7" id="KW-0395">Inflammatory response</keyword>
<evidence type="ECO:0000259" key="8">
    <source>
        <dbReference type="Pfam" id="PF17776"/>
    </source>
</evidence>
<dbReference type="InterPro" id="IPR041267">
    <property type="entry name" value="NLRP_HD2"/>
</dbReference>
<sequence>TTRPTALEPLSRCLECSRHAEILGFSVEDRVDFFHRFFQDEKQAKLAFGLVKQNDTLFTLCVIPLVCWIVCTVMKQEMERGKDLQKTPYTLTAVYMLYLSSLLKFHHKESKQDVRINVKGLCSLAAEGIWKQKILFMEEDVKKHNLDQEDSLPLFLNQSIFKRDVDCIQTYSFIHLSFQEFFAALFYILEEGERQPSENLSKNSQTLLEQALHERHDLTMTVRFLFGFLNEEKRMSRLKEKFGWKIPPKNKEFLIAWVKNYNNEGILEEEIFSYLYETQDDNFVKNALYNVTTVHYDSKSFMELMILAYCVQHCQNLEDLYVERNKEVFPPGNE</sequence>
<dbReference type="KEGG" id="pbi:103053284"/>
<evidence type="ECO:0000259" key="9">
    <source>
        <dbReference type="Pfam" id="PF17779"/>
    </source>
</evidence>
<evidence type="ECO:0000313" key="11">
    <source>
        <dbReference type="RefSeq" id="XP_007445508.3"/>
    </source>
</evidence>
<dbReference type="AlphaFoldDB" id="A0A9F2REA2"/>
<keyword evidence="4" id="KW-0547">Nucleotide-binding</keyword>
<dbReference type="GO" id="GO:0005737">
    <property type="term" value="C:cytoplasm"/>
    <property type="evidence" value="ECO:0007669"/>
    <property type="project" value="UniProtKB-SubCell"/>
</dbReference>
<dbReference type="Proteomes" id="UP000695026">
    <property type="component" value="Unplaced"/>
</dbReference>
<feature type="domain" description="NACHT LRR and PYD" evidence="8">
    <location>
        <begin position="175"/>
        <end position="285"/>
    </location>
</feature>
<name>A0A9F2REA2_PYTBI</name>
<keyword evidence="3" id="KW-0677">Repeat</keyword>
<evidence type="ECO:0000256" key="5">
    <source>
        <dbReference type="ARBA" id="ARBA00022840"/>
    </source>
</evidence>
<dbReference type="GO" id="GO:0045087">
    <property type="term" value="P:innate immune response"/>
    <property type="evidence" value="ECO:0007669"/>
    <property type="project" value="UniProtKB-KW"/>
</dbReference>
<evidence type="ECO:0000256" key="3">
    <source>
        <dbReference type="ARBA" id="ARBA00022737"/>
    </source>
</evidence>
<evidence type="ECO:0000256" key="4">
    <source>
        <dbReference type="ARBA" id="ARBA00022741"/>
    </source>
</evidence>
<proteinExistence type="predicted"/>
<evidence type="ECO:0000256" key="7">
    <source>
        <dbReference type="ARBA" id="ARBA00023198"/>
    </source>
</evidence>
<dbReference type="InterPro" id="IPR050637">
    <property type="entry name" value="NLRP_innate_immun_reg"/>
</dbReference>
<keyword evidence="10" id="KW-1185">Reference proteome</keyword>
<dbReference type="InterPro" id="IPR041075">
    <property type="entry name" value="NOD1/2_WH"/>
</dbReference>
<feature type="non-terminal residue" evidence="11">
    <location>
        <position position="1"/>
    </location>
</feature>
<keyword evidence="5" id="KW-0067">ATP-binding</keyword>
<dbReference type="OrthoDB" id="120976at2759"/>
<dbReference type="GeneID" id="103053284"/>
<keyword evidence="2" id="KW-0963">Cytoplasm</keyword>
<accession>A0A9F2REA2</accession>
<dbReference type="Pfam" id="PF17779">
    <property type="entry name" value="WHD_NOD2"/>
    <property type="match status" value="1"/>
</dbReference>
<evidence type="ECO:0000256" key="1">
    <source>
        <dbReference type="ARBA" id="ARBA00004496"/>
    </source>
</evidence>